<dbReference type="PANTHER" id="PTHR21600:SF89">
    <property type="entry name" value="RIBOSOMAL LARGE SUBUNIT PSEUDOURIDINE SYNTHASE A"/>
    <property type="match status" value="1"/>
</dbReference>
<evidence type="ECO:0000256" key="2">
    <source>
        <dbReference type="PIRSR" id="PIRSR606225-1"/>
    </source>
</evidence>
<dbReference type="RefSeq" id="WP_127698815.1">
    <property type="nucleotide sequence ID" value="NZ_SACS01000008.1"/>
</dbReference>
<accession>A0A437QT34</accession>
<dbReference type="InterPro" id="IPR050188">
    <property type="entry name" value="RluA_PseudoU_synthase"/>
</dbReference>
<protein>
    <recommendedName>
        <fullName evidence="3">Pseudouridine synthase</fullName>
        <ecNumber evidence="3">5.4.99.-</ecNumber>
    </recommendedName>
</protein>
<proteinExistence type="inferred from homology"/>
<evidence type="ECO:0000313" key="5">
    <source>
        <dbReference type="EMBL" id="RVU37661.1"/>
    </source>
</evidence>
<keyword evidence="6" id="KW-1185">Reference proteome</keyword>
<dbReference type="CDD" id="cd02869">
    <property type="entry name" value="PseudoU_synth_RluA_like"/>
    <property type="match status" value="1"/>
</dbReference>
<dbReference type="SUPFAM" id="SSF55120">
    <property type="entry name" value="Pseudouridine synthase"/>
    <property type="match status" value="1"/>
</dbReference>
<dbReference type="OrthoDB" id="9807829at2"/>
<dbReference type="InterPro" id="IPR006145">
    <property type="entry name" value="PsdUridine_synth_RsuA/RluA"/>
</dbReference>
<comment type="function">
    <text evidence="3">Responsible for synthesis of pseudouridine from uracil.</text>
</comment>
<dbReference type="AlphaFoldDB" id="A0A437QT34"/>
<evidence type="ECO:0000313" key="6">
    <source>
        <dbReference type="Proteomes" id="UP000283077"/>
    </source>
</evidence>
<dbReference type="Proteomes" id="UP000283077">
    <property type="component" value="Unassembled WGS sequence"/>
</dbReference>
<dbReference type="PANTHER" id="PTHR21600">
    <property type="entry name" value="MITOCHONDRIAL RNA PSEUDOURIDINE SYNTHASE"/>
    <property type="match status" value="1"/>
</dbReference>
<dbReference type="GO" id="GO:0140098">
    <property type="term" value="F:catalytic activity, acting on RNA"/>
    <property type="evidence" value="ECO:0007669"/>
    <property type="project" value="UniProtKB-ARBA"/>
</dbReference>
<dbReference type="GO" id="GO:0009982">
    <property type="term" value="F:pseudouridine synthase activity"/>
    <property type="evidence" value="ECO:0007669"/>
    <property type="project" value="InterPro"/>
</dbReference>
<dbReference type="NCBIfam" id="TIGR00005">
    <property type="entry name" value="rluA_subfam"/>
    <property type="match status" value="1"/>
</dbReference>
<dbReference type="Pfam" id="PF00849">
    <property type="entry name" value="PseudoU_synth_2"/>
    <property type="match status" value="1"/>
</dbReference>
<reference evidence="5 6" key="1">
    <citation type="submission" date="2019-01" db="EMBL/GenBank/DDBJ databases">
        <authorList>
            <person name="Chen W.-M."/>
        </authorList>
    </citation>
    <scope>NUCLEOTIDE SEQUENCE [LARGE SCALE GENOMIC DNA]</scope>
    <source>
        <strain evidence="5 6">KYPC3</strain>
    </source>
</reference>
<evidence type="ECO:0000259" key="4">
    <source>
        <dbReference type="Pfam" id="PF00849"/>
    </source>
</evidence>
<dbReference type="InterPro" id="IPR006225">
    <property type="entry name" value="PsdUridine_synth_RluC/D"/>
</dbReference>
<sequence>MTDSIEALKILTPTTQAWQLIYQDDQLLVVNKPAMLLTVPGRHPANFDCLVSRVQQQFPTAQVVHRLDYDTSGLVILPLTKAALSNISKQFQARTVQKQYQALVQGEVVPASGSIDLPIAADPARRPLYKICQVSGKPSLTHYQLLGYEQERDVSRLQLSPVTGRSHQLRVHLLSLGHPIIGDTLYGDAKNQALSPRLCLHAASIEFCHPVSGKLLQFSVAAPFYTRHP</sequence>
<organism evidence="5 6">
    <name type="scientific">Rheinheimera riviphila</name>
    <dbReference type="NCBI Taxonomy" id="1834037"/>
    <lineage>
        <taxon>Bacteria</taxon>
        <taxon>Pseudomonadati</taxon>
        <taxon>Pseudomonadota</taxon>
        <taxon>Gammaproteobacteria</taxon>
        <taxon>Chromatiales</taxon>
        <taxon>Chromatiaceae</taxon>
        <taxon>Rheinheimera</taxon>
    </lineage>
</organism>
<gene>
    <name evidence="5" type="ORF">EOE67_09295</name>
</gene>
<comment type="similarity">
    <text evidence="1 3">Belongs to the pseudouridine synthase RluA family.</text>
</comment>
<dbReference type="InterPro" id="IPR020103">
    <property type="entry name" value="PsdUridine_synth_cat_dom_sf"/>
</dbReference>
<dbReference type="GO" id="GO:0003723">
    <property type="term" value="F:RNA binding"/>
    <property type="evidence" value="ECO:0007669"/>
    <property type="project" value="InterPro"/>
</dbReference>
<comment type="caution">
    <text evidence="5">The sequence shown here is derived from an EMBL/GenBank/DDBJ whole genome shotgun (WGS) entry which is preliminary data.</text>
</comment>
<dbReference type="EMBL" id="SACS01000008">
    <property type="protein sequence ID" value="RVU37661.1"/>
    <property type="molecule type" value="Genomic_DNA"/>
</dbReference>
<feature type="active site" evidence="2">
    <location>
        <position position="68"/>
    </location>
</feature>
<dbReference type="EC" id="5.4.99.-" evidence="3"/>
<dbReference type="Gene3D" id="3.30.2350.10">
    <property type="entry name" value="Pseudouridine synthase"/>
    <property type="match status" value="1"/>
</dbReference>
<name>A0A437QT34_9GAMM</name>
<dbReference type="GO" id="GO:0000455">
    <property type="term" value="P:enzyme-directed rRNA pseudouridine synthesis"/>
    <property type="evidence" value="ECO:0007669"/>
    <property type="project" value="TreeGrafter"/>
</dbReference>
<comment type="catalytic activity">
    <reaction evidence="3">
        <text>a uridine in RNA = a pseudouridine in RNA</text>
        <dbReference type="Rhea" id="RHEA:48348"/>
        <dbReference type="Rhea" id="RHEA-COMP:12068"/>
        <dbReference type="Rhea" id="RHEA-COMP:12069"/>
        <dbReference type="ChEBI" id="CHEBI:65314"/>
        <dbReference type="ChEBI" id="CHEBI:65315"/>
    </reaction>
</comment>
<evidence type="ECO:0000256" key="1">
    <source>
        <dbReference type="ARBA" id="ARBA00010876"/>
    </source>
</evidence>
<evidence type="ECO:0000256" key="3">
    <source>
        <dbReference type="RuleBase" id="RU362028"/>
    </source>
</evidence>
<keyword evidence="3" id="KW-0413">Isomerase</keyword>
<feature type="domain" description="Pseudouridine synthase RsuA/RluA-like" evidence="4">
    <location>
        <begin position="26"/>
        <end position="174"/>
    </location>
</feature>